<dbReference type="InterPro" id="IPR036453">
    <property type="entry name" value="GluRdtase_dimer_dom_sf"/>
</dbReference>
<comment type="caution">
    <text evidence="17">The sequence shown here is derived from an EMBL/GenBank/DDBJ whole genome shotgun (WGS) entry which is preliminary data.</text>
</comment>
<reference evidence="18 20" key="2">
    <citation type="submission" date="2018-03" db="EMBL/GenBank/DDBJ databases">
        <title>Genomic Encyclopedia of Archaeal and Bacterial Type Strains, Phase II (KMG-II): from individual species to whole genera.</title>
        <authorList>
            <person name="Goeker M."/>
        </authorList>
    </citation>
    <scope>NUCLEOTIDE SEQUENCE [LARGE SCALE GENOMIC DNA]</scope>
    <source>
        <strain evidence="18 20">DSM 22727</strain>
    </source>
</reference>
<evidence type="ECO:0000256" key="8">
    <source>
        <dbReference type="HAMAP-Rule" id="MF_00087"/>
    </source>
</evidence>
<dbReference type="EC" id="1.2.1.70" evidence="3 8"/>
<dbReference type="Proteomes" id="UP000239997">
    <property type="component" value="Unassembled WGS sequence"/>
</dbReference>
<sequence>MAAAQPKHFSFYSIGLSYRKADAETRGLFSLSEEGINNLLLEAKEEGIPSLAVISTCNRTELYGFAQHPFQLIRLLCEHSHGTVEEFQKIAYIQKNEDACNHLYTVGTGLDSQILGDFEIIGQLKMAFKRSKKLGLINAYMERLMNCVIQASKRIKTETELSSGATSVSFASAQYILENFPAGGPAKKILLFGTGKIGRNTCENLVKHTENKQITLINRTKDKAERIAGRFDLIVKDYAQLEEEIAQSDIIIVATGAQKPTVSKQIIHTNKPLLIMDLSIPKNVDDNVTELDNVKLIHLDELSKVTHKTLENRENFIPQAQAIIKDVHADFKQWMVSRQFAPTMHALKTKLSTLKDAEIKNSRTKFSDFNHEQADVLADRIIQKIAGHFANHLRNEDESTEEAISLLNKVFKLEELSSYES</sequence>
<dbReference type="SUPFAM" id="SSF51735">
    <property type="entry name" value="NAD(P)-binding Rossmann-fold domains"/>
    <property type="match status" value="1"/>
</dbReference>
<dbReference type="Gene3D" id="3.40.50.720">
    <property type="entry name" value="NAD(P)-binding Rossmann-like Domain"/>
    <property type="match status" value="1"/>
</dbReference>
<dbReference type="InterPro" id="IPR000343">
    <property type="entry name" value="4pyrrol_synth_GluRdtase"/>
</dbReference>
<comment type="catalytic activity">
    <reaction evidence="7 8 13">
        <text>(S)-4-amino-5-oxopentanoate + tRNA(Glu) + NADP(+) = L-glutamyl-tRNA(Glu) + NADPH + H(+)</text>
        <dbReference type="Rhea" id="RHEA:12344"/>
        <dbReference type="Rhea" id="RHEA-COMP:9663"/>
        <dbReference type="Rhea" id="RHEA-COMP:9680"/>
        <dbReference type="ChEBI" id="CHEBI:15378"/>
        <dbReference type="ChEBI" id="CHEBI:57501"/>
        <dbReference type="ChEBI" id="CHEBI:57783"/>
        <dbReference type="ChEBI" id="CHEBI:58349"/>
        <dbReference type="ChEBI" id="CHEBI:78442"/>
        <dbReference type="ChEBI" id="CHEBI:78520"/>
        <dbReference type="EC" id="1.2.1.70"/>
    </reaction>
</comment>
<dbReference type="GO" id="GO:0050661">
    <property type="term" value="F:NADP binding"/>
    <property type="evidence" value="ECO:0007669"/>
    <property type="project" value="InterPro"/>
</dbReference>
<dbReference type="SUPFAM" id="SSF69075">
    <property type="entry name" value="Glutamyl tRNA-reductase dimerization domain"/>
    <property type="match status" value="1"/>
</dbReference>
<feature type="binding site" evidence="8 10">
    <location>
        <begin position="56"/>
        <end position="59"/>
    </location>
    <ligand>
        <name>substrate</name>
    </ligand>
</feature>
<dbReference type="NCBIfam" id="TIGR01035">
    <property type="entry name" value="hemA"/>
    <property type="match status" value="1"/>
</dbReference>
<feature type="domain" description="Glutamyl-tRNA reductase N-terminal" evidence="16">
    <location>
        <begin position="14"/>
        <end position="159"/>
    </location>
</feature>
<feature type="domain" description="Tetrapyrrole biosynthesis glutamyl-tRNA reductase dimerisation" evidence="14">
    <location>
        <begin position="319"/>
        <end position="413"/>
    </location>
</feature>
<evidence type="ECO:0000313" key="20">
    <source>
        <dbReference type="Proteomes" id="UP000239997"/>
    </source>
</evidence>
<evidence type="ECO:0000256" key="4">
    <source>
        <dbReference type="ARBA" id="ARBA00022857"/>
    </source>
</evidence>
<evidence type="ECO:0000313" key="19">
    <source>
        <dbReference type="Proteomes" id="UP000028531"/>
    </source>
</evidence>
<dbReference type="PIRSF" id="PIRSF000445">
    <property type="entry name" value="4pyrrol_synth_GluRdtase"/>
    <property type="match status" value="1"/>
</dbReference>
<gene>
    <name evidence="8" type="primary">hemA</name>
    <name evidence="17" type="ORF">IL45_09460</name>
    <name evidence="18" type="ORF">LY02_00417</name>
</gene>
<accession>A0A084JTT4</accession>
<evidence type="ECO:0000256" key="1">
    <source>
        <dbReference type="ARBA" id="ARBA00005059"/>
    </source>
</evidence>
<dbReference type="InterPro" id="IPR015895">
    <property type="entry name" value="4pyrrol_synth_GluRdtase_N"/>
</dbReference>
<evidence type="ECO:0000256" key="2">
    <source>
        <dbReference type="ARBA" id="ARBA00005916"/>
    </source>
</evidence>
<evidence type="ECO:0000256" key="11">
    <source>
        <dbReference type="PIRSR" id="PIRSR000445-3"/>
    </source>
</evidence>
<feature type="active site" description="Nucleophile" evidence="8 9">
    <location>
        <position position="57"/>
    </location>
</feature>
<dbReference type="Proteomes" id="UP000028531">
    <property type="component" value="Unassembled WGS sequence"/>
</dbReference>
<feature type="binding site" evidence="8 10">
    <location>
        <begin position="117"/>
        <end position="119"/>
    </location>
    <ligand>
        <name>substrate</name>
    </ligand>
</feature>
<dbReference type="PANTHER" id="PTHR43013:SF1">
    <property type="entry name" value="GLUTAMYL-TRNA REDUCTASE"/>
    <property type="match status" value="1"/>
</dbReference>
<evidence type="ECO:0000256" key="10">
    <source>
        <dbReference type="PIRSR" id="PIRSR000445-2"/>
    </source>
</evidence>
<dbReference type="AlphaFoldDB" id="A0A084JTT4"/>
<keyword evidence="5 8" id="KW-0560">Oxidoreductase</keyword>
<evidence type="ECO:0000259" key="14">
    <source>
        <dbReference type="Pfam" id="PF00745"/>
    </source>
</evidence>
<dbReference type="PROSITE" id="PS00747">
    <property type="entry name" value="GLUTR"/>
    <property type="match status" value="1"/>
</dbReference>
<comment type="function">
    <text evidence="8">Catalyzes the NADPH-dependent reduction of glutamyl-tRNA(Glu) to glutamate 1-semialdehyde (GSA).</text>
</comment>
<comment type="domain">
    <text evidence="8">Possesses an unusual extended V-shaped dimeric structure with each monomer consisting of three distinct domains arranged along a curved 'spinal' alpha-helix. The N-terminal catalytic domain specifically recognizes the glutamate moiety of the substrate. The second domain is the NADPH-binding domain, and the third C-terminal domain is responsible for dimerization.</text>
</comment>
<name>A0A084JTT4_NONUL</name>
<evidence type="ECO:0000256" key="12">
    <source>
        <dbReference type="PIRSR" id="PIRSR000445-4"/>
    </source>
</evidence>
<dbReference type="OrthoDB" id="110209at2"/>
<dbReference type="EMBL" id="PVNA01000001">
    <property type="protein sequence ID" value="PRX15202.1"/>
    <property type="molecule type" value="Genomic_DNA"/>
</dbReference>
<proteinExistence type="inferred from homology"/>
<comment type="similarity">
    <text evidence="2 8 13">Belongs to the glutamyl-tRNA reductase family.</text>
</comment>
<dbReference type="InterPro" id="IPR015896">
    <property type="entry name" value="4pyrrol_synth_GluRdtase_dimer"/>
</dbReference>
<protein>
    <recommendedName>
        <fullName evidence="3 8">Glutamyl-tRNA reductase</fullName>
        <shortName evidence="8">GluTR</shortName>
        <ecNumber evidence="3 8">1.2.1.70</ecNumber>
    </recommendedName>
</protein>
<evidence type="ECO:0000256" key="13">
    <source>
        <dbReference type="RuleBase" id="RU000584"/>
    </source>
</evidence>
<evidence type="ECO:0000256" key="7">
    <source>
        <dbReference type="ARBA" id="ARBA00047464"/>
    </source>
</evidence>
<dbReference type="GO" id="GO:0008883">
    <property type="term" value="F:glutamyl-tRNA reductase activity"/>
    <property type="evidence" value="ECO:0007669"/>
    <property type="project" value="UniProtKB-UniRule"/>
</dbReference>
<feature type="binding site" evidence="8 11">
    <location>
        <begin position="193"/>
        <end position="198"/>
    </location>
    <ligand>
        <name>NADP(+)</name>
        <dbReference type="ChEBI" id="CHEBI:58349"/>
    </ligand>
</feature>
<dbReference type="InterPro" id="IPR036343">
    <property type="entry name" value="GluRdtase_N_sf"/>
</dbReference>
<keyword evidence="6 8" id="KW-0627">Porphyrin biosynthesis</keyword>
<dbReference type="InterPro" id="IPR036291">
    <property type="entry name" value="NAD(P)-bd_dom_sf"/>
</dbReference>
<dbReference type="GO" id="GO:0019353">
    <property type="term" value="P:protoporphyrinogen IX biosynthetic process from glutamate"/>
    <property type="evidence" value="ECO:0007669"/>
    <property type="project" value="TreeGrafter"/>
</dbReference>
<evidence type="ECO:0000256" key="3">
    <source>
        <dbReference type="ARBA" id="ARBA00012970"/>
    </source>
</evidence>
<dbReference type="PANTHER" id="PTHR43013">
    <property type="entry name" value="GLUTAMYL-TRNA REDUCTASE"/>
    <property type="match status" value="1"/>
</dbReference>
<dbReference type="GeneID" id="90596392"/>
<dbReference type="UniPathway" id="UPA00251">
    <property type="reaction ID" value="UER00316"/>
</dbReference>
<feature type="binding site" evidence="8 10">
    <location>
        <position position="112"/>
    </location>
    <ligand>
        <name>substrate</name>
    </ligand>
</feature>
<evidence type="ECO:0000256" key="9">
    <source>
        <dbReference type="PIRSR" id="PIRSR000445-1"/>
    </source>
</evidence>
<evidence type="ECO:0000259" key="16">
    <source>
        <dbReference type="Pfam" id="PF05201"/>
    </source>
</evidence>
<dbReference type="Pfam" id="PF05201">
    <property type="entry name" value="GlutR_N"/>
    <property type="match status" value="1"/>
</dbReference>
<dbReference type="EMBL" id="JPJI01000032">
    <property type="protein sequence ID" value="KEZ92368.1"/>
    <property type="molecule type" value="Genomic_DNA"/>
</dbReference>
<evidence type="ECO:0000313" key="18">
    <source>
        <dbReference type="EMBL" id="PRX15202.1"/>
    </source>
</evidence>
<dbReference type="Pfam" id="PF01488">
    <property type="entry name" value="Shikimate_DH"/>
    <property type="match status" value="1"/>
</dbReference>
<evidence type="ECO:0000256" key="6">
    <source>
        <dbReference type="ARBA" id="ARBA00023244"/>
    </source>
</evidence>
<dbReference type="InterPro" id="IPR018214">
    <property type="entry name" value="GluRdtase_CS"/>
</dbReference>
<feature type="binding site" evidence="8 10">
    <location>
        <position position="123"/>
    </location>
    <ligand>
        <name>substrate</name>
    </ligand>
</feature>
<reference evidence="17 19" key="1">
    <citation type="submission" date="2014-07" db="EMBL/GenBank/DDBJ databases">
        <title>Draft genome sequence of Nonlabens ulvanivorans, an ulvan degrading bacterium.</title>
        <authorList>
            <person name="Kopel M."/>
            <person name="Helbert W."/>
            <person name="Henrissat B."/>
            <person name="Doniger T."/>
            <person name="Banin E."/>
        </authorList>
    </citation>
    <scope>NUCLEOTIDE SEQUENCE [LARGE SCALE GENOMIC DNA]</scope>
    <source>
        <strain evidence="17 19">PLR</strain>
    </source>
</reference>
<feature type="site" description="Important for activity" evidence="8 12">
    <location>
        <position position="102"/>
    </location>
</feature>
<organism evidence="17 19">
    <name type="scientific">Nonlabens ulvanivorans</name>
    <name type="common">Persicivirga ulvanivorans</name>
    <dbReference type="NCBI Taxonomy" id="906888"/>
    <lineage>
        <taxon>Bacteria</taxon>
        <taxon>Pseudomonadati</taxon>
        <taxon>Bacteroidota</taxon>
        <taxon>Flavobacteriia</taxon>
        <taxon>Flavobacteriales</taxon>
        <taxon>Flavobacteriaceae</taxon>
        <taxon>Nonlabens</taxon>
    </lineage>
</organism>
<dbReference type="Gene3D" id="3.30.460.30">
    <property type="entry name" value="Glutamyl-tRNA reductase, N-terminal domain"/>
    <property type="match status" value="1"/>
</dbReference>
<keyword evidence="4 8" id="KW-0521">NADP</keyword>
<comment type="pathway">
    <text evidence="1 8 13">Porphyrin-containing compound metabolism; protoporphyrin-IX biosynthesis; 5-aminolevulinate from L-glutamyl-tRNA(Glu): step 1/2.</text>
</comment>
<feature type="domain" description="Quinate/shikimate 5-dehydrogenase/glutamyl-tRNA reductase" evidence="15">
    <location>
        <begin position="186"/>
        <end position="305"/>
    </location>
</feature>
<dbReference type="RefSeq" id="WP_036583110.1">
    <property type="nucleotide sequence ID" value="NZ_CP136694.1"/>
</dbReference>
<dbReference type="InterPro" id="IPR006151">
    <property type="entry name" value="Shikm_DH/Glu-tRNA_Rdtase"/>
</dbReference>
<keyword evidence="20" id="KW-1185">Reference proteome</keyword>
<evidence type="ECO:0000259" key="15">
    <source>
        <dbReference type="Pfam" id="PF01488"/>
    </source>
</evidence>
<comment type="miscellaneous">
    <text evidence="8">During catalysis, the active site Cys acts as a nucleophile attacking the alpha-carbonyl group of tRNA-bound glutamate with the formation of a thioester intermediate between enzyme and glutamate, and the concomitant release of tRNA(Glu). The thioester intermediate is finally reduced by direct hydride transfer from NADPH, to form the product GSA.</text>
</comment>
<comment type="subunit">
    <text evidence="8">Homodimer.</text>
</comment>
<evidence type="ECO:0000256" key="5">
    <source>
        <dbReference type="ARBA" id="ARBA00023002"/>
    </source>
</evidence>
<evidence type="ECO:0000313" key="17">
    <source>
        <dbReference type="EMBL" id="KEZ92368.1"/>
    </source>
</evidence>
<dbReference type="Pfam" id="PF00745">
    <property type="entry name" value="GlutR_dimer"/>
    <property type="match status" value="1"/>
</dbReference>
<dbReference type="SUPFAM" id="SSF69742">
    <property type="entry name" value="Glutamyl tRNA-reductase catalytic, N-terminal domain"/>
    <property type="match status" value="1"/>
</dbReference>
<dbReference type="HAMAP" id="MF_00087">
    <property type="entry name" value="Glu_tRNA_reductase"/>
    <property type="match status" value="1"/>
</dbReference>